<dbReference type="PANTHER" id="PTHR31891">
    <property type="entry name" value="FORMAMIDASE C869.04-RELATED"/>
    <property type="match status" value="1"/>
</dbReference>
<evidence type="ECO:0000313" key="3">
    <source>
        <dbReference type="Proteomes" id="UP000001175"/>
    </source>
</evidence>
<dbReference type="InterPro" id="IPR004304">
    <property type="entry name" value="FmdA_AmdA"/>
</dbReference>
<dbReference type="EMBL" id="AP008231">
    <property type="protein sequence ID" value="BAD78196.1"/>
    <property type="molecule type" value="Genomic_DNA"/>
</dbReference>
<dbReference type="SUPFAM" id="SSF141130">
    <property type="entry name" value="Acetamidase/Formamidase-like"/>
    <property type="match status" value="2"/>
</dbReference>
<dbReference type="Gene3D" id="2.60.120.580">
    <property type="entry name" value="Acetamidase/Formamidase-like domains"/>
    <property type="match status" value="1"/>
</dbReference>
<organism evidence="2 3">
    <name type="scientific">Synechococcus sp. (strain ATCC 27144 / PCC 6301 / SAUG 1402/1)</name>
    <name type="common">Anacystis nidulans</name>
    <dbReference type="NCBI Taxonomy" id="269084"/>
    <lineage>
        <taxon>Bacteria</taxon>
        <taxon>Bacillati</taxon>
        <taxon>Cyanobacteriota</taxon>
        <taxon>Cyanophyceae</taxon>
        <taxon>Synechococcales</taxon>
        <taxon>Synechococcaceae</taxon>
        <taxon>Synechococcus</taxon>
    </lineage>
</organism>
<proteinExistence type="predicted"/>
<reference evidence="2 3" key="1">
    <citation type="journal article" date="2007" name="Photosyn. Res.">
        <title>Complete nucleotide sequence of the freshwater unicellular cyanobacterium Synechococcus elongatus PCC 6301 chromosome: gene content and organization.</title>
        <authorList>
            <person name="Sugita C."/>
            <person name="Ogata K."/>
            <person name="Shikata M."/>
            <person name="Jikuya H."/>
            <person name="Takano J."/>
            <person name="Furumichi M."/>
            <person name="Kanehisa M."/>
            <person name="Omata T."/>
            <person name="Sugiura M."/>
            <person name="Sugita M."/>
        </authorList>
    </citation>
    <scope>NUCLEOTIDE SEQUENCE [LARGE SCALE GENOMIC DNA]</scope>
    <source>
        <strain evidence="3">ATCC 27144 / PCC 6301 / SAUG 1402/1</strain>
    </source>
</reference>
<gene>
    <name evidence="2" type="ordered locus">syc0006_c</name>
</gene>
<sequence length="439" mass="48421">MAKRRDFLLGAAATAAAAAVLRPSKSKAQKKREEMIALKEGFVGQYQGGVYLLPATDETVQWGWFNNAEPPRARIKSGDTIILETMMASQNQVLPGVSIEEITRLRADNPGRGPHTITGPVFIEGAEPGDVLKVKINRIVPRTYGCNWNLPGELGLGQFPKLFPKPQAKYFYLDMARGKTEFLPGIELPVRPFPGILGVARAESGQYSTVPPGPFGGNMDCREMVEGTTVYLPVFVEGALLWSGDSHAVQGNGEINLTAVESAFNELNLTVEVIKKKPLSWPRIESDTHWMTVGYDRDMNTAIRIMEEETIKFLAEWKGLNSRDARRYMATYGDIRVAEVVNQLKGVYCMLPKTNGPAMASLPMKDSRTDFVTHAVNADAMEAMNQAALALINRIKDEKRLTALDAYSLASLALDARIGRMESGAYHIHCLMPKSTWVS</sequence>
<protein>
    <submittedName>
        <fullName evidence="2">Probable amidase</fullName>
    </submittedName>
</protein>
<dbReference type="AlphaFoldDB" id="A0A0H3JZI6"/>
<dbReference type="RefSeq" id="WP_011242319.1">
    <property type="nucleotide sequence ID" value="NC_006576.1"/>
</dbReference>
<name>A0A0H3JZI6_SYNP6</name>
<dbReference type="PANTHER" id="PTHR31891:SF1">
    <property type="entry name" value="FORMAMIDASE C869.04-RELATED"/>
    <property type="match status" value="1"/>
</dbReference>
<dbReference type="eggNOG" id="COG2421">
    <property type="taxonomic scope" value="Bacteria"/>
</dbReference>
<dbReference type="GO" id="GO:0016811">
    <property type="term" value="F:hydrolase activity, acting on carbon-nitrogen (but not peptide) bonds, in linear amides"/>
    <property type="evidence" value="ECO:0007669"/>
    <property type="project" value="InterPro"/>
</dbReference>
<dbReference type="KEGG" id="syc:syc0006_c"/>
<accession>A0A0H3JZI6</accession>
<keyword evidence="1" id="KW-0472">Membrane</keyword>
<evidence type="ECO:0000313" key="2">
    <source>
        <dbReference type="EMBL" id="BAD78196.1"/>
    </source>
</evidence>
<dbReference type="InterPro" id="IPR006311">
    <property type="entry name" value="TAT_signal"/>
</dbReference>
<dbReference type="PROSITE" id="PS51318">
    <property type="entry name" value="TAT"/>
    <property type="match status" value="1"/>
</dbReference>
<dbReference type="Proteomes" id="UP000001175">
    <property type="component" value="Chromosome"/>
</dbReference>
<evidence type="ECO:0000256" key="1">
    <source>
        <dbReference type="ARBA" id="ARBA00023136"/>
    </source>
</evidence>
<dbReference type="Gene3D" id="3.10.28.20">
    <property type="entry name" value="Acetamidase/Formamidase-like domains"/>
    <property type="match status" value="2"/>
</dbReference>
<dbReference type="Pfam" id="PF03069">
    <property type="entry name" value="FmdA_AmdA"/>
    <property type="match status" value="2"/>
</dbReference>